<protein>
    <submittedName>
        <fullName evidence="2">Uncharacterized protein</fullName>
    </submittedName>
</protein>
<proteinExistence type="predicted"/>
<dbReference type="Proteomes" id="UP000190744">
    <property type="component" value="Unassembled WGS sequence"/>
</dbReference>
<dbReference type="EMBL" id="LJBN01000185">
    <property type="protein sequence ID" value="OOQ84106.1"/>
    <property type="molecule type" value="Genomic_DNA"/>
</dbReference>
<evidence type="ECO:0000313" key="3">
    <source>
        <dbReference type="Proteomes" id="UP000190744"/>
    </source>
</evidence>
<organism evidence="2 3">
    <name type="scientific">Penicillium brasilianum</name>
    <dbReference type="NCBI Taxonomy" id="104259"/>
    <lineage>
        <taxon>Eukaryota</taxon>
        <taxon>Fungi</taxon>
        <taxon>Dikarya</taxon>
        <taxon>Ascomycota</taxon>
        <taxon>Pezizomycotina</taxon>
        <taxon>Eurotiomycetes</taxon>
        <taxon>Eurotiomycetidae</taxon>
        <taxon>Eurotiales</taxon>
        <taxon>Aspergillaceae</taxon>
        <taxon>Penicillium</taxon>
    </lineage>
</organism>
<dbReference type="PANTHER" id="PTHR34365:SF7">
    <property type="entry name" value="GLYCINE-RICH DOMAIN-CONTAINING PROTEIN 1"/>
    <property type="match status" value="1"/>
</dbReference>
<reference evidence="3" key="1">
    <citation type="submission" date="2015-09" db="EMBL/GenBank/DDBJ databases">
        <authorList>
            <person name="Fill T.P."/>
            <person name="Baretta J.F."/>
            <person name="de Almeida L.G."/>
            <person name="Rocha M."/>
            <person name="de Souza D.H."/>
            <person name="Malavazi I."/>
            <person name="Cerdeira L.T."/>
            <person name="Hong H."/>
            <person name="Samborskyy M."/>
            <person name="de Vasconcelos A.T."/>
            <person name="Leadlay P."/>
            <person name="Rodrigues-Filho E."/>
        </authorList>
    </citation>
    <scope>NUCLEOTIDE SEQUENCE [LARGE SCALE GENOMIC DNA]</scope>
    <source>
        <strain evidence="3">LaBioMMi 136</strain>
    </source>
</reference>
<feature type="coiled-coil region" evidence="1">
    <location>
        <begin position="580"/>
        <end position="607"/>
    </location>
</feature>
<gene>
    <name evidence="2" type="ORF">PEBR_31789</name>
</gene>
<dbReference type="AlphaFoldDB" id="A0A1S9RFF2"/>
<comment type="caution">
    <text evidence="2">The sequence shown here is derived from an EMBL/GenBank/DDBJ whole genome shotgun (WGS) entry which is preliminary data.</text>
</comment>
<dbReference type="Pfam" id="PF07173">
    <property type="entry name" value="GRDP-like"/>
    <property type="match status" value="1"/>
</dbReference>
<dbReference type="InterPro" id="IPR009836">
    <property type="entry name" value="GRDP-like"/>
</dbReference>
<sequence length="629" mass="72707">MGTSQLTLPTSPEFSSRERIANHIELMRRFKCILEDAEQPSKPTQAFPPPPPRILGQKDEAKWNLQCLLMSAEVRYSMYLRILARWITSRDFQSSRDEWPLPPWDVAIVFYAHLLSPFNFQRDIESHFPSLWRAEIEFPLAGILSTNTDEASKRLWQKGYPDTPYQIVDFTPAGELIYVTENGMDIHGYKCRSTDCAGKGAYVIPMTEWPQFRVGHAEFVCPGCKTRTRATKATSVLELCRRAFGFPIFDLWDSPQRQFGKQGFVDRILALTQTQGQLPDHVFRYLKFLQLMKENKSTTLVPTLDIDLLWHTHQLSPVAYEKYCNTHVGRRINHVDTIHATRRSPREDDTASLWAMRYGESYFDPQNTVKTAEIEKRKAAYQKDLEGIGTKLAAYDGDRKHLKTALDEVNDRLETKLTAYREAQDAATALSTKLAGIQTSIESIKPTLRLLTLRYYRQPRRQHLKELQKEITLLTEQRLYMAREVDSRYQEYSFVYRKQGQKLRLWEEAQRDRRRLEQQLTLEVAKSKAEIWHFNRHNSMCIPSWVTRKTAISTPTRTDTWGILGAADVVKEMVLLEGALEGVLEAVEEDLELLEDVEEDAEEDAEEDVEGDAEGDVVVVKDCARILFN</sequence>
<dbReference type="PANTHER" id="PTHR34365">
    <property type="entry name" value="ENOLASE (DUF1399)"/>
    <property type="match status" value="1"/>
</dbReference>
<evidence type="ECO:0000256" key="1">
    <source>
        <dbReference type="SAM" id="Coils"/>
    </source>
</evidence>
<name>A0A1S9RFF2_PENBI</name>
<accession>A0A1S9RFF2</accession>
<keyword evidence="1" id="KW-0175">Coiled coil</keyword>
<evidence type="ECO:0000313" key="2">
    <source>
        <dbReference type="EMBL" id="OOQ84106.1"/>
    </source>
</evidence>